<evidence type="ECO:0000256" key="3">
    <source>
        <dbReference type="ARBA" id="ARBA00022989"/>
    </source>
</evidence>
<evidence type="ECO:0000256" key="4">
    <source>
        <dbReference type="ARBA" id="ARBA00023136"/>
    </source>
</evidence>
<keyword evidence="7" id="KW-0436">Ligase</keyword>
<comment type="caution">
    <text evidence="7">The sequence shown here is derived from an EMBL/GenBank/DDBJ whole genome shotgun (WGS) entry which is preliminary data.</text>
</comment>
<feature type="transmembrane region" description="Helical" evidence="5">
    <location>
        <begin position="61"/>
        <end position="83"/>
    </location>
</feature>
<keyword evidence="2 5" id="KW-0812">Transmembrane</keyword>
<feature type="transmembrane region" description="Helical" evidence="5">
    <location>
        <begin position="31"/>
        <end position="49"/>
    </location>
</feature>
<dbReference type="GO" id="GO:0016874">
    <property type="term" value="F:ligase activity"/>
    <property type="evidence" value="ECO:0007669"/>
    <property type="project" value="UniProtKB-KW"/>
</dbReference>
<comment type="subcellular location">
    <subcellularLocation>
        <location evidence="1">Membrane</location>
        <topology evidence="1">Multi-pass membrane protein</topology>
    </subcellularLocation>
</comment>
<feature type="transmembrane region" description="Helical" evidence="5">
    <location>
        <begin position="357"/>
        <end position="380"/>
    </location>
</feature>
<keyword evidence="8" id="KW-1185">Reference proteome</keyword>
<evidence type="ECO:0000313" key="7">
    <source>
        <dbReference type="EMBL" id="MDP8149461.1"/>
    </source>
</evidence>
<dbReference type="Pfam" id="PF04932">
    <property type="entry name" value="Wzy_C"/>
    <property type="match status" value="1"/>
</dbReference>
<feature type="transmembrane region" description="Helical" evidence="5">
    <location>
        <begin position="198"/>
        <end position="213"/>
    </location>
</feature>
<feature type="transmembrane region" description="Helical" evidence="5">
    <location>
        <begin position="89"/>
        <end position="106"/>
    </location>
</feature>
<accession>A0AAW8CLX9</accession>
<dbReference type="PANTHER" id="PTHR37422">
    <property type="entry name" value="TEICHURONIC ACID BIOSYNTHESIS PROTEIN TUAE"/>
    <property type="match status" value="1"/>
</dbReference>
<keyword evidence="4 5" id="KW-0472">Membrane</keyword>
<evidence type="ECO:0000256" key="2">
    <source>
        <dbReference type="ARBA" id="ARBA00022692"/>
    </source>
</evidence>
<sequence length="408" mass="46230">MLSILNRINIYTLLTGAFFILTLHFRASYSIIPAILFFSGLYFIIVNLKNKTFKINPENKLFIVSFIGYFALFILSLIIHQGKLRELDLPSRILLILPFLTLFSHIKIKPLWILYAIVTASFIAGIVAFIQKYYLHIPFPFPQHNKIQASDIAISLALFSLCIGLYFYQVKNKLLAIFSGIAFLLGFIASILCFSRGAIIGFLIATGFILWFYRHLFSKTVLLLILLSTILFGYISYNTAETRWNRIYTEASLCMNKNKCYSSVGARLEMYKSALHGIDQKPLLGWGLEGVKKMRKQHSEQGYISRLAARYDHAHNQFLHDGSARGVFGLLALLAIFFVPFNLFLKGIKQSAKPLPTLLGTLGIVHIVATMGYCLTQSFLSHNSGTMFYFVGVTLLLSLQRIAIQEDQ</sequence>
<evidence type="ECO:0000313" key="8">
    <source>
        <dbReference type="Proteomes" id="UP001226020"/>
    </source>
</evidence>
<organism evidence="7 8">
    <name type="scientific">Phocoenobacter atlanticus subsp. atlanticus</name>
    <dbReference type="NCBI Taxonomy" id="3061285"/>
    <lineage>
        <taxon>Bacteria</taxon>
        <taxon>Pseudomonadati</taxon>
        <taxon>Pseudomonadota</taxon>
        <taxon>Gammaproteobacteria</taxon>
        <taxon>Pasteurellales</taxon>
        <taxon>Pasteurellaceae</taxon>
        <taxon>Phocoenobacter</taxon>
        <taxon>Phocoenobacter atlanticus</taxon>
    </lineage>
</organism>
<evidence type="ECO:0000259" key="6">
    <source>
        <dbReference type="Pfam" id="PF04932"/>
    </source>
</evidence>
<feature type="transmembrane region" description="Helical" evidence="5">
    <location>
        <begin position="326"/>
        <end position="345"/>
    </location>
</feature>
<dbReference type="EMBL" id="JASAXT010000031">
    <property type="protein sequence ID" value="MDP8149461.1"/>
    <property type="molecule type" value="Genomic_DNA"/>
</dbReference>
<name>A0AAW8CLX9_9PAST</name>
<dbReference type="InterPro" id="IPR051533">
    <property type="entry name" value="WaaL-like"/>
</dbReference>
<feature type="transmembrane region" description="Helical" evidence="5">
    <location>
        <begin position="147"/>
        <end position="167"/>
    </location>
</feature>
<gene>
    <name evidence="7" type="ORF">QJU57_10315</name>
</gene>
<feature type="transmembrane region" description="Helical" evidence="5">
    <location>
        <begin position="386"/>
        <end position="404"/>
    </location>
</feature>
<evidence type="ECO:0000256" key="5">
    <source>
        <dbReference type="SAM" id="Phobius"/>
    </source>
</evidence>
<protein>
    <submittedName>
        <fullName evidence="7">O-antigen ligase family protein</fullName>
    </submittedName>
</protein>
<proteinExistence type="predicted"/>
<feature type="transmembrane region" description="Helical" evidence="5">
    <location>
        <begin position="113"/>
        <end position="135"/>
    </location>
</feature>
<evidence type="ECO:0000256" key="1">
    <source>
        <dbReference type="ARBA" id="ARBA00004141"/>
    </source>
</evidence>
<feature type="transmembrane region" description="Helical" evidence="5">
    <location>
        <begin position="174"/>
        <end position="192"/>
    </location>
</feature>
<dbReference type="AlphaFoldDB" id="A0AAW8CLX9"/>
<reference evidence="7 8" key="1">
    <citation type="journal article" date="2023" name="Front. Microbiol.">
        <title>Phylogeography and host specificity of Pasteurellaceae pathogenic to sea-farmed fish in the north-east Atlantic.</title>
        <authorList>
            <person name="Gulla S."/>
            <person name="Colquhoun D.J."/>
            <person name="Olsen A.B."/>
            <person name="Spilsberg B."/>
            <person name="Lagesen K."/>
            <person name="Aakesson C.P."/>
            <person name="Strom S."/>
            <person name="Manji F."/>
            <person name="Birkbeck T.H."/>
            <person name="Nilsen H.K."/>
        </authorList>
    </citation>
    <scope>NUCLEOTIDE SEQUENCE [LARGE SCALE GENOMIC DNA]</scope>
    <source>
        <strain evidence="7 8">NVIB3131</strain>
    </source>
</reference>
<feature type="transmembrane region" description="Helical" evidence="5">
    <location>
        <begin position="220"/>
        <end position="237"/>
    </location>
</feature>
<dbReference type="RefSeq" id="WP_306352424.1">
    <property type="nucleotide sequence ID" value="NZ_JASAWV010000032.1"/>
</dbReference>
<dbReference type="Proteomes" id="UP001226020">
    <property type="component" value="Unassembled WGS sequence"/>
</dbReference>
<dbReference type="InterPro" id="IPR007016">
    <property type="entry name" value="O-antigen_ligase-rel_domated"/>
</dbReference>
<dbReference type="GO" id="GO:0016020">
    <property type="term" value="C:membrane"/>
    <property type="evidence" value="ECO:0007669"/>
    <property type="project" value="UniProtKB-SubCell"/>
</dbReference>
<keyword evidence="3 5" id="KW-1133">Transmembrane helix</keyword>
<dbReference type="PANTHER" id="PTHR37422:SF17">
    <property type="entry name" value="O-ANTIGEN LIGASE"/>
    <property type="match status" value="1"/>
</dbReference>
<feature type="transmembrane region" description="Helical" evidence="5">
    <location>
        <begin position="7"/>
        <end position="25"/>
    </location>
</feature>
<feature type="domain" description="O-antigen ligase-related" evidence="6">
    <location>
        <begin position="181"/>
        <end position="334"/>
    </location>
</feature>